<dbReference type="Gene3D" id="3.40.50.1980">
    <property type="entry name" value="Nitrogenase molybdenum iron protein domain"/>
    <property type="match status" value="2"/>
</dbReference>
<dbReference type="SUPFAM" id="SSF53807">
    <property type="entry name" value="Helical backbone' metal receptor"/>
    <property type="match status" value="1"/>
</dbReference>
<dbReference type="NCBIfam" id="NF038402">
    <property type="entry name" value="TroA_like"/>
    <property type="match status" value="1"/>
</dbReference>
<reference evidence="4" key="1">
    <citation type="submission" date="2019-08" db="EMBL/GenBank/DDBJ databases">
        <authorList>
            <person name="Kucharzyk K."/>
            <person name="Murdoch R.W."/>
            <person name="Higgins S."/>
            <person name="Loffler F."/>
        </authorList>
    </citation>
    <scope>NUCLEOTIDE SEQUENCE</scope>
</reference>
<dbReference type="EMBL" id="VSSQ01000081">
    <property type="protein sequence ID" value="MPL74569.1"/>
    <property type="molecule type" value="Genomic_DNA"/>
</dbReference>
<evidence type="ECO:0000256" key="2">
    <source>
        <dbReference type="SAM" id="Phobius"/>
    </source>
</evidence>
<dbReference type="InterPro" id="IPR002491">
    <property type="entry name" value="ABC_transptr_periplasmic_BD"/>
</dbReference>
<dbReference type="PROSITE" id="PS50983">
    <property type="entry name" value="FE_B12_PBP"/>
    <property type="match status" value="1"/>
</dbReference>
<dbReference type="AlphaFoldDB" id="A0A644U6L5"/>
<dbReference type="Pfam" id="PF01497">
    <property type="entry name" value="Peripla_BP_2"/>
    <property type="match status" value="1"/>
</dbReference>
<accession>A0A644U6L5</accession>
<keyword evidence="1" id="KW-0732">Signal</keyword>
<sequence>MKHVRLLLVFLLALAVFSGTALGWTPITITDDSGFESVIETQPETIVSLAPTNTEIIFALGLGNKVVGVTEYCNYPAEALTIQKIGGYSTVNIEKIVAANPDIIFANPKNGQENIDSLRQLGYKVIVIQSDSVEGTYDAIRMIGTCTGTTAEAESIISDMKIRIQAITDKLEGVAEKPTVMHAMSVESFWVSGSNTFQNELITLAGGTNAFADVKGWGVITLEKLLTTDPEIILVDSGSKMGTTGENTLQKAFLTEPQLSGITAVKNKNVYVMDSDTFDRGGPRIVISLEQLAQILHPEIFGEYNEPGSTAASPGFGAILAIAGIIGGLFVCRRT</sequence>
<evidence type="ECO:0000256" key="1">
    <source>
        <dbReference type="ARBA" id="ARBA00022729"/>
    </source>
</evidence>
<evidence type="ECO:0000313" key="4">
    <source>
        <dbReference type="EMBL" id="MPL74569.1"/>
    </source>
</evidence>
<keyword evidence="2" id="KW-0812">Transmembrane</keyword>
<gene>
    <name evidence="4" type="primary">btuF_8</name>
    <name evidence="4" type="ORF">SDC9_20384</name>
</gene>
<organism evidence="4">
    <name type="scientific">bioreactor metagenome</name>
    <dbReference type="NCBI Taxonomy" id="1076179"/>
    <lineage>
        <taxon>unclassified sequences</taxon>
        <taxon>metagenomes</taxon>
        <taxon>ecological metagenomes</taxon>
    </lineage>
</organism>
<dbReference type="PANTHER" id="PTHR30535:SF34">
    <property type="entry name" value="MOLYBDATE-BINDING PROTEIN MOLA"/>
    <property type="match status" value="1"/>
</dbReference>
<name>A0A644U6L5_9ZZZZ</name>
<comment type="caution">
    <text evidence="4">The sequence shown here is derived from an EMBL/GenBank/DDBJ whole genome shotgun (WGS) entry which is preliminary data.</text>
</comment>
<keyword evidence="2" id="KW-1133">Transmembrane helix</keyword>
<protein>
    <submittedName>
        <fullName evidence="4">Vitamin B12-binding protein</fullName>
    </submittedName>
</protein>
<evidence type="ECO:0000259" key="3">
    <source>
        <dbReference type="PROSITE" id="PS50983"/>
    </source>
</evidence>
<proteinExistence type="predicted"/>
<dbReference type="InterPro" id="IPR054828">
    <property type="entry name" value="Vit_B12_bind_prot"/>
</dbReference>
<dbReference type="PANTHER" id="PTHR30535">
    <property type="entry name" value="VITAMIN B12-BINDING PROTEIN"/>
    <property type="match status" value="1"/>
</dbReference>
<feature type="domain" description="Fe/B12 periplasmic-binding" evidence="3">
    <location>
        <begin position="45"/>
        <end position="300"/>
    </location>
</feature>
<feature type="transmembrane region" description="Helical" evidence="2">
    <location>
        <begin position="315"/>
        <end position="332"/>
    </location>
</feature>
<keyword evidence="2" id="KW-0472">Membrane</keyword>
<dbReference type="InterPro" id="IPR050902">
    <property type="entry name" value="ABC_Transporter_SBP"/>
</dbReference>
<dbReference type="CDD" id="cd01143">
    <property type="entry name" value="YvrC"/>
    <property type="match status" value="1"/>
</dbReference>